<dbReference type="GO" id="GO:0003677">
    <property type="term" value="F:DNA binding"/>
    <property type="evidence" value="ECO:0007669"/>
    <property type="project" value="UniProtKB-UniRule"/>
</dbReference>
<comment type="caution">
    <text evidence="3">The sequence shown here is derived from an EMBL/GenBank/DDBJ whole genome shotgun (WGS) entry which is preliminary data.</text>
</comment>
<dbReference type="SUPFAM" id="SSF89447">
    <property type="entry name" value="AbrB/MazE/MraZ-like"/>
    <property type="match status" value="1"/>
</dbReference>
<dbReference type="Gene3D" id="2.10.260.10">
    <property type="match status" value="1"/>
</dbReference>
<evidence type="ECO:0000259" key="2">
    <source>
        <dbReference type="PROSITE" id="PS51740"/>
    </source>
</evidence>
<evidence type="ECO:0000313" key="3">
    <source>
        <dbReference type="EMBL" id="TFU26029.1"/>
    </source>
</evidence>
<feature type="domain" description="SpoVT-AbrB" evidence="2">
    <location>
        <begin position="1"/>
        <end position="46"/>
    </location>
</feature>
<keyword evidence="1 3" id="KW-0238">DNA-binding</keyword>
<dbReference type="NCBIfam" id="TIGR01439">
    <property type="entry name" value="lp_hng_hel_AbrB"/>
    <property type="match status" value="1"/>
</dbReference>
<dbReference type="SMART" id="SM00966">
    <property type="entry name" value="SpoVT_AbrB"/>
    <property type="match status" value="1"/>
</dbReference>
<proteinExistence type="predicted"/>
<dbReference type="RefSeq" id="WP_135260457.1">
    <property type="nucleotide sequence ID" value="NZ_SJZF01000013.1"/>
</dbReference>
<reference evidence="3 4" key="1">
    <citation type="submission" date="2019-03" db="EMBL/GenBank/DDBJ databases">
        <title>Thermus tengchongensis species for the arsenic transformation mechanism.</title>
        <authorList>
            <person name="Yuan G.C."/>
        </authorList>
    </citation>
    <scope>NUCLEOTIDE SEQUENCE [LARGE SCALE GENOMIC DNA]</scope>
    <source>
        <strain evidence="3 4">15W</strain>
    </source>
</reference>
<dbReference type="AlphaFoldDB" id="A0A4Y9FC06"/>
<accession>A0A4Y9FC06</accession>
<gene>
    <name evidence="3" type="ORF">E0687_08285</name>
</gene>
<dbReference type="Pfam" id="PF04014">
    <property type="entry name" value="MazE_antitoxin"/>
    <property type="match status" value="1"/>
</dbReference>
<dbReference type="InterPro" id="IPR007159">
    <property type="entry name" value="SpoVT-AbrB_dom"/>
</dbReference>
<protein>
    <submittedName>
        <fullName evidence="3">AbrB/MazE/SpoVT family DNA-binding domain-containing protein</fullName>
    </submittedName>
</protein>
<sequence>MVKSKVSSKGQITLPKRVREILGVGPGEEVAFEVREGEVVLRARKRVPLEALLGRFRGQVAYPGEEEERRAREAAWSPRDP</sequence>
<organism evidence="3 4">
    <name type="scientific">Thermus tengchongensis</name>
    <dbReference type="NCBI Taxonomy" id="1214928"/>
    <lineage>
        <taxon>Bacteria</taxon>
        <taxon>Thermotogati</taxon>
        <taxon>Deinococcota</taxon>
        <taxon>Deinococci</taxon>
        <taxon>Thermales</taxon>
        <taxon>Thermaceae</taxon>
        <taxon>Thermus</taxon>
    </lineage>
</organism>
<name>A0A4Y9FC06_9DEIN</name>
<evidence type="ECO:0000256" key="1">
    <source>
        <dbReference type="PROSITE-ProRule" id="PRU01076"/>
    </source>
</evidence>
<dbReference type="EMBL" id="SJZF01000013">
    <property type="protein sequence ID" value="TFU26029.1"/>
    <property type="molecule type" value="Genomic_DNA"/>
</dbReference>
<dbReference type="Proteomes" id="UP000297668">
    <property type="component" value="Unassembled WGS sequence"/>
</dbReference>
<dbReference type="PROSITE" id="PS51740">
    <property type="entry name" value="SPOVT_ABRB"/>
    <property type="match status" value="1"/>
</dbReference>
<dbReference type="InterPro" id="IPR037914">
    <property type="entry name" value="SpoVT-AbrB_sf"/>
</dbReference>
<evidence type="ECO:0000313" key="4">
    <source>
        <dbReference type="Proteomes" id="UP000297668"/>
    </source>
</evidence>